<dbReference type="HOGENOM" id="CLU_000960_22_1_1"/>
<dbReference type="AlphaFoldDB" id="S8AZ12"/>
<dbReference type="GO" id="GO:0005886">
    <property type="term" value="C:plasma membrane"/>
    <property type="evidence" value="ECO:0007669"/>
    <property type="project" value="TreeGrafter"/>
</dbReference>
<dbReference type="Pfam" id="PF07690">
    <property type="entry name" value="MFS_1"/>
    <property type="match status" value="1"/>
</dbReference>
<proteinExistence type="inferred from homology"/>
<dbReference type="Proteomes" id="UP000019376">
    <property type="component" value="Unassembled WGS sequence"/>
</dbReference>
<feature type="domain" description="Major facilitator superfamily (MFS) profile" evidence="8">
    <location>
        <begin position="67"/>
        <end position="555"/>
    </location>
</feature>
<evidence type="ECO:0000256" key="7">
    <source>
        <dbReference type="SAM" id="Phobius"/>
    </source>
</evidence>
<accession>S8AZ12</accession>
<dbReference type="PROSITE" id="PS00217">
    <property type="entry name" value="SUGAR_TRANSPORT_2"/>
    <property type="match status" value="1"/>
</dbReference>
<dbReference type="OrthoDB" id="10021397at2759"/>
<dbReference type="STRING" id="933388.S8AZ12"/>
<keyword evidence="4 7" id="KW-1133">Transmembrane helix</keyword>
<protein>
    <recommendedName>
        <fullName evidence="8">Major facilitator superfamily (MFS) profile domain-containing protein</fullName>
    </recommendedName>
</protein>
<dbReference type="GO" id="GO:0022857">
    <property type="term" value="F:transmembrane transporter activity"/>
    <property type="evidence" value="ECO:0007669"/>
    <property type="project" value="InterPro"/>
</dbReference>
<gene>
    <name evidence="9" type="ORF">PDE_02170</name>
</gene>
<dbReference type="SUPFAM" id="SSF103473">
    <property type="entry name" value="MFS general substrate transporter"/>
    <property type="match status" value="1"/>
</dbReference>
<dbReference type="InterPro" id="IPR005829">
    <property type="entry name" value="Sugar_transporter_CS"/>
</dbReference>
<feature type="transmembrane region" description="Helical" evidence="7">
    <location>
        <begin position="104"/>
        <end position="124"/>
    </location>
</feature>
<name>S8AZ12_PENO1</name>
<dbReference type="CDD" id="cd17502">
    <property type="entry name" value="MFS_Azr1_MDR_like"/>
    <property type="match status" value="1"/>
</dbReference>
<dbReference type="PROSITE" id="PS50850">
    <property type="entry name" value="MFS"/>
    <property type="match status" value="1"/>
</dbReference>
<comment type="similarity">
    <text evidence="2">Belongs to the major facilitator superfamily. TCR/Tet family.</text>
</comment>
<feature type="transmembrane region" description="Helical" evidence="7">
    <location>
        <begin position="532"/>
        <end position="550"/>
    </location>
</feature>
<feature type="transmembrane region" description="Helical" evidence="7">
    <location>
        <begin position="131"/>
        <end position="151"/>
    </location>
</feature>
<feature type="region of interest" description="Disordered" evidence="6">
    <location>
        <begin position="35"/>
        <end position="56"/>
    </location>
</feature>
<dbReference type="eggNOG" id="KOG0254">
    <property type="taxonomic scope" value="Eukaryota"/>
</dbReference>
<evidence type="ECO:0000313" key="10">
    <source>
        <dbReference type="Proteomes" id="UP000019376"/>
    </source>
</evidence>
<dbReference type="Gene3D" id="1.20.1250.20">
    <property type="entry name" value="MFS general substrate transporter like domains"/>
    <property type="match status" value="2"/>
</dbReference>
<keyword evidence="5 7" id="KW-0472">Membrane</keyword>
<evidence type="ECO:0000256" key="6">
    <source>
        <dbReference type="SAM" id="MobiDB-lite"/>
    </source>
</evidence>
<evidence type="ECO:0000256" key="2">
    <source>
        <dbReference type="ARBA" id="ARBA00007520"/>
    </source>
</evidence>
<feature type="transmembrane region" description="Helical" evidence="7">
    <location>
        <begin position="217"/>
        <end position="240"/>
    </location>
</feature>
<feature type="transmembrane region" description="Helical" evidence="7">
    <location>
        <begin position="397"/>
        <end position="418"/>
    </location>
</feature>
<feature type="transmembrane region" description="Helical" evidence="7">
    <location>
        <begin position="62"/>
        <end position="84"/>
    </location>
</feature>
<feature type="transmembrane region" description="Helical" evidence="7">
    <location>
        <begin position="371"/>
        <end position="390"/>
    </location>
</feature>
<feature type="transmembrane region" description="Helical" evidence="7">
    <location>
        <begin position="261"/>
        <end position="281"/>
    </location>
</feature>
<dbReference type="PANTHER" id="PTHR23501:SF199">
    <property type="entry name" value="MFS EFFLUX TRANSPORTER INPD-RELATED"/>
    <property type="match status" value="1"/>
</dbReference>
<feature type="region of interest" description="Disordered" evidence="6">
    <location>
        <begin position="1"/>
        <end position="23"/>
    </location>
</feature>
<dbReference type="InterPro" id="IPR011701">
    <property type="entry name" value="MFS"/>
</dbReference>
<evidence type="ECO:0000256" key="3">
    <source>
        <dbReference type="ARBA" id="ARBA00022692"/>
    </source>
</evidence>
<sequence>MAERFERRGSHDDGYAESRDEGSLRKSVVYVNETASHGDDVSEDADAEGEENRQDQKYPSKLQLMPILIGICLQSVCIALDNTILSTATPKITEEFNSLEDLSWYASAYLLTTCAVTLPFGRVYTFFSTKWTYLIALALFEVGSFVCASTPTSKGLIVGRAIAGIGSGGMSPGALLLLSESVPLHRRALHFSIIGSVSGIATITGPILGGFLTDRASWRWCFWINLPVGAITGLFILVFFRDAQGSTITDSGWLSKIKRMDPIGLVTLIPAVVSLLLSLQWGGSRFSWTSPRIIALLVVFAVFGISWCAIQIWKQDHATVPPRLLRNRNVLGAVVHAMFLGGSFFVFGYYLPIWFQAVRQVSAAESGIDNLPTVITMIVCSTFGGLLVNMIGYYTPLMFLGSALLTVGFGLCTTFKVHSNYSAWIGYQVIIGIGAGVGFQQCYNALQTVLPSKDLPVGIAIITFSQSLSGALFVSIAQNVFQTRLVANLTRYAPQADAAAVVQAGAANLAHKIPPSLLPSVLYAYNLAITRTFYVCVAMALISFLGACLVEWRSMRRPKKAADIVEEA</sequence>
<organism evidence="9 10">
    <name type="scientific">Penicillium oxalicum (strain 114-2 / CGMCC 5302)</name>
    <name type="common">Penicillium decumbens</name>
    <dbReference type="NCBI Taxonomy" id="933388"/>
    <lineage>
        <taxon>Eukaryota</taxon>
        <taxon>Fungi</taxon>
        <taxon>Dikarya</taxon>
        <taxon>Ascomycota</taxon>
        <taxon>Pezizomycotina</taxon>
        <taxon>Eurotiomycetes</taxon>
        <taxon>Eurotiomycetidae</taxon>
        <taxon>Eurotiales</taxon>
        <taxon>Aspergillaceae</taxon>
        <taxon>Penicillium</taxon>
    </lineage>
</organism>
<evidence type="ECO:0000313" key="9">
    <source>
        <dbReference type="EMBL" id="EPS27227.1"/>
    </source>
</evidence>
<dbReference type="InterPro" id="IPR036259">
    <property type="entry name" value="MFS_trans_sf"/>
</dbReference>
<dbReference type="PANTHER" id="PTHR23501">
    <property type="entry name" value="MAJOR FACILITATOR SUPERFAMILY"/>
    <property type="match status" value="1"/>
</dbReference>
<dbReference type="FunFam" id="1.20.1250.20:FF:000196">
    <property type="entry name" value="MFS toxin efflux pump (AflT)"/>
    <property type="match status" value="1"/>
</dbReference>
<reference evidence="9 10" key="1">
    <citation type="journal article" date="2013" name="PLoS ONE">
        <title>Genomic and secretomic analyses reveal unique features of the lignocellulolytic enzyme system of Penicillium decumbens.</title>
        <authorList>
            <person name="Liu G."/>
            <person name="Zhang L."/>
            <person name="Wei X."/>
            <person name="Zou G."/>
            <person name="Qin Y."/>
            <person name="Ma L."/>
            <person name="Li J."/>
            <person name="Zheng H."/>
            <person name="Wang S."/>
            <person name="Wang C."/>
            <person name="Xun L."/>
            <person name="Zhao G.-P."/>
            <person name="Zhou Z."/>
            <person name="Qu Y."/>
        </authorList>
    </citation>
    <scope>NUCLEOTIDE SEQUENCE [LARGE SCALE GENOMIC DNA]</scope>
    <source>
        <strain evidence="10">114-2 / CGMCC 5302</strain>
    </source>
</reference>
<dbReference type="InterPro" id="IPR020846">
    <property type="entry name" value="MFS_dom"/>
</dbReference>
<feature type="transmembrane region" description="Helical" evidence="7">
    <location>
        <begin position="424"/>
        <end position="443"/>
    </location>
</feature>
<dbReference type="EMBL" id="KB644410">
    <property type="protein sequence ID" value="EPS27227.1"/>
    <property type="molecule type" value="Genomic_DNA"/>
</dbReference>
<dbReference type="PhylomeDB" id="S8AZ12"/>
<feature type="transmembrane region" description="Helical" evidence="7">
    <location>
        <begin position="190"/>
        <end position="211"/>
    </location>
</feature>
<keyword evidence="3 7" id="KW-0812">Transmembrane</keyword>
<evidence type="ECO:0000256" key="4">
    <source>
        <dbReference type="ARBA" id="ARBA00022989"/>
    </source>
</evidence>
<feature type="transmembrane region" description="Helical" evidence="7">
    <location>
        <begin position="157"/>
        <end position="178"/>
    </location>
</feature>
<feature type="transmembrane region" description="Helical" evidence="7">
    <location>
        <begin position="293"/>
        <end position="310"/>
    </location>
</feature>
<evidence type="ECO:0000256" key="5">
    <source>
        <dbReference type="ARBA" id="ARBA00023136"/>
    </source>
</evidence>
<comment type="subcellular location">
    <subcellularLocation>
        <location evidence="1">Membrane</location>
        <topology evidence="1">Multi-pass membrane protein</topology>
    </subcellularLocation>
</comment>
<feature type="transmembrane region" description="Helical" evidence="7">
    <location>
        <begin position="455"/>
        <end position="477"/>
    </location>
</feature>
<keyword evidence="10" id="KW-1185">Reference proteome</keyword>
<feature type="transmembrane region" description="Helical" evidence="7">
    <location>
        <begin position="330"/>
        <end position="351"/>
    </location>
</feature>
<evidence type="ECO:0000256" key="1">
    <source>
        <dbReference type="ARBA" id="ARBA00004141"/>
    </source>
</evidence>
<evidence type="ECO:0000259" key="8">
    <source>
        <dbReference type="PROSITE" id="PS50850"/>
    </source>
</evidence>